<dbReference type="AlphaFoldDB" id="A0A8S1QAC3"/>
<protein>
    <submittedName>
        <fullName evidence="1">Uncharacterized protein</fullName>
    </submittedName>
</protein>
<dbReference type="Proteomes" id="UP000692954">
    <property type="component" value="Unassembled WGS sequence"/>
</dbReference>
<organism evidence="1 2">
    <name type="scientific">Paramecium sonneborni</name>
    <dbReference type="NCBI Taxonomy" id="65129"/>
    <lineage>
        <taxon>Eukaryota</taxon>
        <taxon>Sar</taxon>
        <taxon>Alveolata</taxon>
        <taxon>Ciliophora</taxon>
        <taxon>Intramacronucleata</taxon>
        <taxon>Oligohymenophorea</taxon>
        <taxon>Peniculida</taxon>
        <taxon>Parameciidae</taxon>
        <taxon>Paramecium</taxon>
    </lineage>
</organism>
<gene>
    <name evidence="1" type="ORF">PSON_ATCC_30995.1.T1000151</name>
</gene>
<dbReference type="EMBL" id="CAJJDN010000100">
    <property type="protein sequence ID" value="CAD8112333.1"/>
    <property type="molecule type" value="Genomic_DNA"/>
</dbReference>
<evidence type="ECO:0000313" key="2">
    <source>
        <dbReference type="Proteomes" id="UP000692954"/>
    </source>
</evidence>
<sequence length="80" mass="9922">MSTSYYYYQKEDKLQWKQQIKLINCQQNQLQNFYNLIFEYNKQHRSTSKKVKRLGQLTQTSEIKQDYYKVCNQKKLIKML</sequence>
<keyword evidence="2" id="KW-1185">Reference proteome</keyword>
<comment type="caution">
    <text evidence="1">The sequence shown here is derived from an EMBL/GenBank/DDBJ whole genome shotgun (WGS) entry which is preliminary data.</text>
</comment>
<accession>A0A8S1QAC3</accession>
<proteinExistence type="predicted"/>
<name>A0A8S1QAC3_9CILI</name>
<reference evidence="1" key="1">
    <citation type="submission" date="2021-01" db="EMBL/GenBank/DDBJ databases">
        <authorList>
            <consortium name="Genoscope - CEA"/>
            <person name="William W."/>
        </authorList>
    </citation>
    <scope>NUCLEOTIDE SEQUENCE</scope>
</reference>
<evidence type="ECO:0000313" key="1">
    <source>
        <dbReference type="EMBL" id="CAD8112333.1"/>
    </source>
</evidence>